<organism evidence="1 2">
    <name type="scientific">Modicella reniformis</name>
    <dbReference type="NCBI Taxonomy" id="1440133"/>
    <lineage>
        <taxon>Eukaryota</taxon>
        <taxon>Fungi</taxon>
        <taxon>Fungi incertae sedis</taxon>
        <taxon>Mucoromycota</taxon>
        <taxon>Mortierellomycotina</taxon>
        <taxon>Mortierellomycetes</taxon>
        <taxon>Mortierellales</taxon>
        <taxon>Mortierellaceae</taxon>
        <taxon>Modicella</taxon>
    </lineage>
</organism>
<comment type="caution">
    <text evidence="1">The sequence shown here is derived from an EMBL/GenBank/DDBJ whole genome shotgun (WGS) entry which is preliminary data.</text>
</comment>
<dbReference type="Proteomes" id="UP000749646">
    <property type="component" value="Unassembled WGS sequence"/>
</dbReference>
<dbReference type="GO" id="GO:0016255">
    <property type="term" value="P:attachment of GPI anchor to protein"/>
    <property type="evidence" value="ECO:0007669"/>
    <property type="project" value="InterPro"/>
</dbReference>
<reference evidence="1" key="1">
    <citation type="journal article" date="2020" name="Fungal Divers.">
        <title>Resolving the Mortierellaceae phylogeny through synthesis of multi-gene phylogenetics and phylogenomics.</title>
        <authorList>
            <person name="Vandepol N."/>
            <person name="Liber J."/>
            <person name="Desiro A."/>
            <person name="Na H."/>
            <person name="Kennedy M."/>
            <person name="Barry K."/>
            <person name="Grigoriev I.V."/>
            <person name="Miller A.N."/>
            <person name="O'Donnell K."/>
            <person name="Stajich J.E."/>
            <person name="Bonito G."/>
        </authorList>
    </citation>
    <scope>NUCLEOTIDE SEQUENCE</scope>
    <source>
        <strain evidence="1">MES-2147</strain>
    </source>
</reference>
<evidence type="ECO:0000313" key="2">
    <source>
        <dbReference type="Proteomes" id="UP000749646"/>
    </source>
</evidence>
<sequence>RPIAPGILAHRYFTGYGQEHGGLAIEIHNNNQQAIEAVLMDTLPWYLKLYLHTFSVEVNGHVLNNQK</sequence>
<gene>
    <name evidence="1" type="ORF">BGZ65_001052</name>
</gene>
<dbReference type="Pfam" id="PF04113">
    <property type="entry name" value="Gpi16"/>
    <property type="match status" value="1"/>
</dbReference>
<accession>A0A9P6LNJ3</accession>
<keyword evidence="2" id="KW-1185">Reference proteome</keyword>
<evidence type="ECO:0000313" key="1">
    <source>
        <dbReference type="EMBL" id="KAF9914754.1"/>
    </source>
</evidence>
<protein>
    <submittedName>
        <fullName evidence="1">Uncharacterized protein</fullName>
    </submittedName>
</protein>
<dbReference type="PANTHER" id="PTHR12959:SF11">
    <property type="entry name" value="GPI TRANSAMIDASE COMPONENT PIG-T"/>
    <property type="match status" value="1"/>
</dbReference>
<dbReference type="GO" id="GO:0042765">
    <property type="term" value="C:GPI-anchor transamidase complex"/>
    <property type="evidence" value="ECO:0007669"/>
    <property type="project" value="InterPro"/>
</dbReference>
<feature type="non-terminal residue" evidence="1">
    <location>
        <position position="67"/>
    </location>
</feature>
<dbReference type="InterPro" id="IPR007245">
    <property type="entry name" value="PIG-T"/>
</dbReference>
<feature type="non-terminal residue" evidence="1">
    <location>
        <position position="1"/>
    </location>
</feature>
<name>A0A9P6LNJ3_9FUNG</name>
<dbReference type="PANTHER" id="PTHR12959">
    <property type="entry name" value="GPI TRANSAMIDASE COMPONENT PIG-T-RELATED"/>
    <property type="match status" value="1"/>
</dbReference>
<dbReference type="OrthoDB" id="331263at2759"/>
<dbReference type="AlphaFoldDB" id="A0A9P6LNJ3"/>
<proteinExistence type="predicted"/>
<dbReference type="EMBL" id="JAAAHW010012346">
    <property type="protein sequence ID" value="KAF9914754.1"/>
    <property type="molecule type" value="Genomic_DNA"/>
</dbReference>